<feature type="region of interest" description="Disordered" evidence="1">
    <location>
        <begin position="250"/>
        <end position="311"/>
    </location>
</feature>
<feature type="compositionally biased region" description="Low complexity" evidence="1">
    <location>
        <begin position="277"/>
        <end position="288"/>
    </location>
</feature>
<organism evidence="2 3">
    <name type="scientific">Coprinopsis marcescibilis</name>
    <name type="common">Agaric fungus</name>
    <name type="synonym">Psathyrella marcescibilis</name>
    <dbReference type="NCBI Taxonomy" id="230819"/>
    <lineage>
        <taxon>Eukaryota</taxon>
        <taxon>Fungi</taxon>
        <taxon>Dikarya</taxon>
        <taxon>Basidiomycota</taxon>
        <taxon>Agaricomycotina</taxon>
        <taxon>Agaricomycetes</taxon>
        <taxon>Agaricomycetidae</taxon>
        <taxon>Agaricales</taxon>
        <taxon>Agaricineae</taxon>
        <taxon>Psathyrellaceae</taxon>
        <taxon>Coprinopsis</taxon>
    </lineage>
</organism>
<evidence type="ECO:0000256" key="1">
    <source>
        <dbReference type="SAM" id="MobiDB-lite"/>
    </source>
</evidence>
<sequence length="311" mass="34308">MQQFAQISDEYKSYVVYCQQNGYEPSSFAQFLELQFVRVLARALVRVLGSPAHSAGRLPDVLKGSMKGSKQGRGRGSYSPFGFCDNVQIRITGSCCSLRHREFTSPAADLHLNFIEAAEMHRAKGNGITICENLSLGAFAAFPLFLTPKLLKWLHHLPMPPQNTRTKKIQTRDLQPVSRDAMGLAFATPIKRKRGKVSHRPAGTLGYLAQDKKRRLFGQFNAIVKHIQGEVESAATGDPNNELLITLEQENTSVGDRDGSPGTREDTPAETLESNRPTPDSPSTTASTIGKPKRPKLLLNLERSTTLMSDT</sequence>
<evidence type="ECO:0000313" key="2">
    <source>
        <dbReference type="EMBL" id="TFK23418.1"/>
    </source>
</evidence>
<dbReference type="Proteomes" id="UP000307440">
    <property type="component" value="Unassembled WGS sequence"/>
</dbReference>
<feature type="compositionally biased region" description="Basic and acidic residues" evidence="1">
    <location>
        <begin position="255"/>
        <end position="267"/>
    </location>
</feature>
<name>A0A5C3L5C4_COPMA</name>
<accession>A0A5C3L5C4</accession>
<gene>
    <name evidence="2" type="ORF">FA15DRAFT_656754</name>
</gene>
<evidence type="ECO:0000313" key="3">
    <source>
        <dbReference type="Proteomes" id="UP000307440"/>
    </source>
</evidence>
<dbReference type="AlphaFoldDB" id="A0A5C3L5C4"/>
<reference evidence="2 3" key="1">
    <citation type="journal article" date="2019" name="Nat. Ecol. Evol.">
        <title>Megaphylogeny resolves global patterns of mushroom evolution.</title>
        <authorList>
            <person name="Varga T."/>
            <person name="Krizsan K."/>
            <person name="Foldi C."/>
            <person name="Dima B."/>
            <person name="Sanchez-Garcia M."/>
            <person name="Sanchez-Ramirez S."/>
            <person name="Szollosi G.J."/>
            <person name="Szarkandi J.G."/>
            <person name="Papp V."/>
            <person name="Albert L."/>
            <person name="Andreopoulos W."/>
            <person name="Angelini C."/>
            <person name="Antonin V."/>
            <person name="Barry K.W."/>
            <person name="Bougher N.L."/>
            <person name="Buchanan P."/>
            <person name="Buyck B."/>
            <person name="Bense V."/>
            <person name="Catcheside P."/>
            <person name="Chovatia M."/>
            <person name="Cooper J."/>
            <person name="Damon W."/>
            <person name="Desjardin D."/>
            <person name="Finy P."/>
            <person name="Geml J."/>
            <person name="Haridas S."/>
            <person name="Hughes K."/>
            <person name="Justo A."/>
            <person name="Karasinski D."/>
            <person name="Kautmanova I."/>
            <person name="Kiss B."/>
            <person name="Kocsube S."/>
            <person name="Kotiranta H."/>
            <person name="LaButti K.M."/>
            <person name="Lechner B.E."/>
            <person name="Liimatainen K."/>
            <person name="Lipzen A."/>
            <person name="Lukacs Z."/>
            <person name="Mihaltcheva S."/>
            <person name="Morgado L.N."/>
            <person name="Niskanen T."/>
            <person name="Noordeloos M.E."/>
            <person name="Ohm R.A."/>
            <person name="Ortiz-Santana B."/>
            <person name="Ovrebo C."/>
            <person name="Racz N."/>
            <person name="Riley R."/>
            <person name="Savchenko A."/>
            <person name="Shiryaev A."/>
            <person name="Soop K."/>
            <person name="Spirin V."/>
            <person name="Szebenyi C."/>
            <person name="Tomsovsky M."/>
            <person name="Tulloss R.E."/>
            <person name="Uehling J."/>
            <person name="Grigoriev I.V."/>
            <person name="Vagvolgyi C."/>
            <person name="Papp T."/>
            <person name="Martin F.M."/>
            <person name="Miettinen O."/>
            <person name="Hibbett D.S."/>
            <person name="Nagy L.G."/>
        </authorList>
    </citation>
    <scope>NUCLEOTIDE SEQUENCE [LARGE SCALE GENOMIC DNA]</scope>
    <source>
        <strain evidence="2 3">CBS 121175</strain>
    </source>
</reference>
<keyword evidence="3" id="KW-1185">Reference proteome</keyword>
<proteinExistence type="predicted"/>
<feature type="compositionally biased region" description="Polar residues" evidence="1">
    <location>
        <begin position="302"/>
        <end position="311"/>
    </location>
</feature>
<dbReference type="EMBL" id="ML210219">
    <property type="protein sequence ID" value="TFK23418.1"/>
    <property type="molecule type" value="Genomic_DNA"/>
</dbReference>
<protein>
    <submittedName>
        <fullName evidence="2">Uncharacterized protein</fullName>
    </submittedName>
</protein>